<dbReference type="Proteomes" id="UP000823749">
    <property type="component" value="Chromosome 9"/>
</dbReference>
<dbReference type="AlphaFoldDB" id="A0AAV6IYT0"/>
<protein>
    <submittedName>
        <fullName evidence="1">Uncharacterized protein</fullName>
    </submittedName>
</protein>
<accession>A0AAV6IYT0</accession>
<evidence type="ECO:0000313" key="2">
    <source>
        <dbReference type="Proteomes" id="UP000823749"/>
    </source>
</evidence>
<keyword evidence="2" id="KW-1185">Reference proteome</keyword>
<reference evidence="1" key="1">
    <citation type="submission" date="2020-08" db="EMBL/GenBank/DDBJ databases">
        <title>Plant Genome Project.</title>
        <authorList>
            <person name="Zhang R.-G."/>
        </authorList>
    </citation>
    <scope>NUCLEOTIDE SEQUENCE</scope>
    <source>
        <strain evidence="1">WSP0</strain>
        <tissue evidence="1">Leaf</tissue>
    </source>
</reference>
<gene>
    <name evidence="1" type="ORF">RHGRI_027767</name>
</gene>
<evidence type="ECO:0000313" key="1">
    <source>
        <dbReference type="EMBL" id="KAG5533693.1"/>
    </source>
</evidence>
<proteinExistence type="predicted"/>
<comment type="caution">
    <text evidence="1">The sequence shown here is derived from an EMBL/GenBank/DDBJ whole genome shotgun (WGS) entry which is preliminary data.</text>
</comment>
<dbReference type="EMBL" id="JACTNZ010000009">
    <property type="protein sequence ID" value="KAG5533693.1"/>
    <property type="molecule type" value="Genomic_DNA"/>
</dbReference>
<sequence length="145" mass="16868">MGAEELLSIDPSELEFPCKFLYRAQEANPSIFPIVVRSRSASLWASIVARIQLLQFQENMLRFGTIPLRYICLFCLDFGAWCPYMRAYMCIYTCKLARALFLKLNEEKNNAIQQNNKLRLELVTGTFEARKCKMQQWIILACLVL</sequence>
<organism evidence="1 2">
    <name type="scientific">Rhododendron griersonianum</name>
    <dbReference type="NCBI Taxonomy" id="479676"/>
    <lineage>
        <taxon>Eukaryota</taxon>
        <taxon>Viridiplantae</taxon>
        <taxon>Streptophyta</taxon>
        <taxon>Embryophyta</taxon>
        <taxon>Tracheophyta</taxon>
        <taxon>Spermatophyta</taxon>
        <taxon>Magnoliopsida</taxon>
        <taxon>eudicotyledons</taxon>
        <taxon>Gunneridae</taxon>
        <taxon>Pentapetalae</taxon>
        <taxon>asterids</taxon>
        <taxon>Ericales</taxon>
        <taxon>Ericaceae</taxon>
        <taxon>Ericoideae</taxon>
        <taxon>Rhodoreae</taxon>
        <taxon>Rhododendron</taxon>
    </lineage>
</organism>
<name>A0AAV6IYT0_9ERIC</name>